<feature type="binding site" evidence="10">
    <location>
        <position position="245"/>
    </location>
    <ligand>
        <name>substrate</name>
    </ligand>
</feature>
<proteinExistence type="inferred from homology"/>
<dbReference type="PANTHER" id="PTHR43750">
    <property type="entry name" value="UDP-GLUCOSE 6-DEHYDROGENASE TUAD"/>
    <property type="match status" value="1"/>
</dbReference>
<feature type="binding site" evidence="11">
    <location>
        <position position="17"/>
    </location>
    <ligand>
        <name>NAD(+)</name>
        <dbReference type="ChEBI" id="CHEBI:57540"/>
    </ligand>
</feature>
<evidence type="ECO:0000256" key="10">
    <source>
        <dbReference type="PIRSR" id="PIRSR500134-2"/>
    </source>
</evidence>
<dbReference type="SUPFAM" id="SSF52413">
    <property type="entry name" value="UDP-glucose/GDP-mannose dehydrogenase C-terminal domain"/>
    <property type="match status" value="1"/>
</dbReference>
<dbReference type="Pfam" id="PF00984">
    <property type="entry name" value="UDPG_MGDP_dh"/>
    <property type="match status" value="1"/>
</dbReference>
<feature type="binding site" evidence="10">
    <location>
        <position position="311"/>
    </location>
    <ligand>
        <name>substrate</name>
    </ligand>
</feature>
<evidence type="ECO:0000256" key="4">
    <source>
        <dbReference type="ARBA" id="ARBA00023002"/>
    </source>
</evidence>
<feature type="binding site" evidence="10">
    <location>
        <begin position="135"/>
        <end position="138"/>
    </location>
    <ligand>
        <name>substrate</name>
    </ligand>
</feature>
<feature type="binding site" evidence="11">
    <location>
        <position position="12"/>
    </location>
    <ligand>
        <name>NAD(+)</name>
        <dbReference type="ChEBI" id="CHEBI:57540"/>
    </ligand>
</feature>
<dbReference type="SUPFAM" id="SSF48179">
    <property type="entry name" value="6-phosphogluconate dehydrogenase C-terminal domain-like"/>
    <property type="match status" value="1"/>
</dbReference>
<comment type="similarity">
    <text evidence="2 8">Belongs to the UDP-glucose/GDP-mannose dehydrogenase family.</text>
</comment>
<name>X8CE48_MYCIT</name>
<dbReference type="NCBIfam" id="TIGR03026">
    <property type="entry name" value="NDP-sugDHase"/>
    <property type="match status" value="1"/>
</dbReference>
<dbReference type="SUPFAM" id="SSF51735">
    <property type="entry name" value="NAD(P)-binding Rossmann-fold domains"/>
    <property type="match status" value="1"/>
</dbReference>
<dbReference type="PATRIC" id="fig|1299331.3.peg.5079"/>
<feature type="binding site" evidence="11">
    <location>
        <position position="318"/>
    </location>
    <ligand>
        <name>NAD(+)</name>
        <dbReference type="ChEBI" id="CHEBI:57540"/>
    </ligand>
</feature>
<evidence type="ECO:0000256" key="7">
    <source>
        <dbReference type="ARBA" id="ARBA00053241"/>
    </source>
</evidence>
<keyword evidence="5 8" id="KW-0520">NAD</keyword>
<dbReference type="PIRSF" id="PIRSF500134">
    <property type="entry name" value="UDPglc_DH_bac"/>
    <property type="match status" value="1"/>
</dbReference>
<accession>X8CE48</accession>
<dbReference type="InterPro" id="IPR028357">
    <property type="entry name" value="UDPglc_DH_bac"/>
</dbReference>
<dbReference type="SMART" id="SM00984">
    <property type="entry name" value="UDPG_MGDP_dh_C"/>
    <property type="match status" value="1"/>
</dbReference>
<evidence type="ECO:0000256" key="2">
    <source>
        <dbReference type="ARBA" id="ARBA00006601"/>
    </source>
</evidence>
<evidence type="ECO:0000256" key="9">
    <source>
        <dbReference type="PIRSR" id="PIRSR500134-1"/>
    </source>
</evidence>
<dbReference type="GO" id="GO:0003979">
    <property type="term" value="F:UDP-glucose 6-dehydrogenase activity"/>
    <property type="evidence" value="ECO:0007669"/>
    <property type="project" value="UniProtKB-EC"/>
</dbReference>
<comment type="catalytic activity">
    <reaction evidence="6 8">
        <text>UDP-alpha-D-glucose + 2 NAD(+) + H2O = UDP-alpha-D-glucuronate + 2 NADH + 3 H(+)</text>
        <dbReference type="Rhea" id="RHEA:23596"/>
        <dbReference type="ChEBI" id="CHEBI:15377"/>
        <dbReference type="ChEBI" id="CHEBI:15378"/>
        <dbReference type="ChEBI" id="CHEBI:57540"/>
        <dbReference type="ChEBI" id="CHEBI:57945"/>
        <dbReference type="ChEBI" id="CHEBI:58052"/>
        <dbReference type="ChEBI" id="CHEBI:58885"/>
        <dbReference type="EC" id="1.1.1.22"/>
    </reaction>
</comment>
<feature type="binding site" evidence="10">
    <location>
        <begin position="237"/>
        <end position="241"/>
    </location>
    <ligand>
        <name>substrate</name>
    </ligand>
</feature>
<dbReference type="EC" id="1.1.1.22" evidence="3 8"/>
<dbReference type="UniPathway" id="UPA00038">
    <property type="reaction ID" value="UER00491"/>
</dbReference>
<evidence type="ECO:0000256" key="8">
    <source>
        <dbReference type="PIRNR" id="PIRNR000124"/>
    </source>
</evidence>
<sequence>MAALGHDVLGIDIDPGKVAKLAGGDIPFYEPGLRKLLNENLAAGRLRFTTDYDAAADFADLHFLGVGTPQKKGEYGADLRHVYAVIDELVPRLTSSAVLVGKSTVPVGTAAELNQRAAALAPRGVDVEIAWNPEFLREGYAVQDTLRPDRIVLGVHQDSVRAEAAVRELYGPLLDAGVPFLVTDLQTAELVKVSANAFLATKISFINAISEVCEAAGADVSLLADALGYDPRIGRQFLNAGLGFGGGCLPKDIRAFMARAGELGADQALTFLREVDSINMRRRTRMVELASAACGGSLLGANVAVLGAAFKPESDDVRDSPALNVAGQLQLNGAAVNVYDPKALDNAQRLFPTLNYAVSVEEACERADAVLVLTEWRQFVELDPDDLADGVRARVIVDGRNCLDTARWQRAGWRVYRLGAPRP</sequence>
<evidence type="ECO:0000256" key="5">
    <source>
        <dbReference type="ARBA" id="ARBA00023027"/>
    </source>
</evidence>
<dbReference type="InterPro" id="IPR036220">
    <property type="entry name" value="UDP-Glc/GDP-Man_DH_C_sf"/>
</dbReference>
<dbReference type="InterPro" id="IPR001732">
    <property type="entry name" value="UDP-Glc/GDP-Man_DH_N"/>
</dbReference>
<evidence type="ECO:0000259" key="12">
    <source>
        <dbReference type="SMART" id="SM00984"/>
    </source>
</evidence>
<dbReference type="GO" id="GO:0051287">
    <property type="term" value="F:NAD binding"/>
    <property type="evidence" value="ECO:0007669"/>
    <property type="project" value="InterPro"/>
</dbReference>
<dbReference type="GO" id="GO:0006065">
    <property type="term" value="P:UDP-glucuronate biosynthetic process"/>
    <property type="evidence" value="ECO:0007669"/>
    <property type="project" value="UniProtKB-UniPathway"/>
</dbReference>
<dbReference type="FunFam" id="3.40.50.720:FF:000486">
    <property type="entry name" value="UDP-glucose 6-dehydrogenase"/>
    <property type="match status" value="1"/>
</dbReference>
<comment type="caution">
    <text evidence="13">The sequence shown here is derived from an EMBL/GenBank/DDBJ whole genome shotgun (WGS) entry which is preliminary data.</text>
</comment>
<feature type="binding site" evidence="11">
    <location>
        <position position="251"/>
    </location>
    <ligand>
        <name>NAD(+)</name>
        <dbReference type="ChEBI" id="CHEBI:57540"/>
    </ligand>
</feature>
<dbReference type="GO" id="GO:0000271">
    <property type="term" value="P:polysaccharide biosynthetic process"/>
    <property type="evidence" value="ECO:0007669"/>
    <property type="project" value="InterPro"/>
</dbReference>
<evidence type="ECO:0000256" key="11">
    <source>
        <dbReference type="PIRSR" id="PIRSR500134-3"/>
    </source>
</evidence>
<feature type="binding site" evidence="11">
    <location>
        <position position="68"/>
    </location>
    <ligand>
        <name>NAD(+)</name>
        <dbReference type="ChEBI" id="CHEBI:57540"/>
    </ligand>
</feature>
<evidence type="ECO:0000256" key="3">
    <source>
        <dbReference type="ARBA" id="ARBA00012954"/>
    </source>
</evidence>
<evidence type="ECO:0000313" key="14">
    <source>
        <dbReference type="Proteomes" id="UP000020825"/>
    </source>
</evidence>
<dbReference type="PANTHER" id="PTHR43750:SF3">
    <property type="entry name" value="UDP-GLUCOSE 6-DEHYDROGENASE TUAD"/>
    <property type="match status" value="1"/>
</dbReference>
<dbReference type="Gene3D" id="1.20.5.100">
    <property type="entry name" value="Cytochrome c1, transmembrane anchor, C-terminal"/>
    <property type="match status" value="1"/>
</dbReference>
<organism evidence="13 14">
    <name type="scientific">Mycobacterium intracellulare 1956</name>
    <dbReference type="NCBI Taxonomy" id="1299331"/>
    <lineage>
        <taxon>Bacteria</taxon>
        <taxon>Bacillati</taxon>
        <taxon>Actinomycetota</taxon>
        <taxon>Actinomycetes</taxon>
        <taxon>Mycobacteriales</taxon>
        <taxon>Mycobacteriaceae</taxon>
        <taxon>Mycobacterium</taxon>
        <taxon>Mycobacterium avium complex (MAC)</taxon>
    </lineage>
</organism>
<dbReference type="Proteomes" id="UP000020825">
    <property type="component" value="Unassembled WGS sequence"/>
</dbReference>
<keyword evidence="4 8" id="KW-0560">Oxidoreductase</keyword>
<comment type="function">
    <text evidence="7">Catalyzes the conversion of UDP-glucose into UDP-glucuronate, one of the precursors of teichuronic acid.</text>
</comment>
<evidence type="ECO:0000256" key="1">
    <source>
        <dbReference type="ARBA" id="ARBA00004701"/>
    </source>
</evidence>
<evidence type="ECO:0000256" key="6">
    <source>
        <dbReference type="ARBA" id="ARBA00047473"/>
    </source>
</evidence>
<dbReference type="PIRSF" id="PIRSF000124">
    <property type="entry name" value="UDPglc_GDPman_dh"/>
    <property type="match status" value="1"/>
</dbReference>
<dbReference type="InterPro" id="IPR036291">
    <property type="entry name" value="NAD(P)-bd_dom_sf"/>
</dbReference>
<gene>
    <name evidence="13" type="ORF">I550_5196</name>
</gene>
<dbReference type="FunFam" id="1.20.5.100:FF:000001">
    <property type="entry name" value="UDP-glucose 6-dehydrogenase"/>
    <property type="match status" value="1"/>
</dbReference>
<dbReference type="InterPro" id="IPR014027">
    <property type="entry name" value="UDP-Glc/GDP-Man_DH_C"/>
</dbReference>
<dbReference type="Pfam" id="PF03721">
    <property type="entry name" value="UDPG_MGDP_dh_N"/>
    <property type="match status" value="1"/>
</dbReference>
<dbReference type="FunFam" id="3.40.50.720:FF:000193">
    <property type="entry name" value="UDP-glucose 6-dehydrogenase"/>
    <property type="match status" value="1"/>
</dbReference>
<feature type="binding site" evidence="10">
    <location>
        <position position="192"/>
    </location>
    <ligand>
        <name>substrate</name>
    </ligand>
</feature>
<feature type="domain" description="UDP-glucose/GDP-mannose dehydrogenase C-terminal" evidence="12">
    <location>
        <begin position="304"/>
        <end position="405"/>
    </location>
</feature>
<dbReference type="Gene3D" id="3.40.50.720">
    <property type="entry name" value="NAD(P)-binding Rossmann-like Domain"/>
    <property type="match status" value="2"/>
</dbReference>
<protein>
    <recommendedName>
        <fullName evidence="3 8">UDP-glucose 6-dehydrogenase</fullName>
        <ecNumber evidence="3 8">1.1.1.22</ecNumber>
    </recommendedName>
</protein>
<dbReference type="InterPro" id="IPR017476">
    <property type="entry name" value="UDP-Glc/GDP-Man"/>
</dbReference>
<dbReference type="Pfam" id="PF03720">
    <property type="entry name" value="UDPG_MGDP_dh_C"/>
    <property type="match status" value="1"/>
</dbReference>
<dbReference type="AlphaFoldDB" id="X8CE48"/>
<reference evidence="13 14" key="1">
    <citation type="submission" date="2013-12" db="EMBL/GenBank/DDBJ databases">
        <authorList>
            <person name="Zelazny A."/>
            <person name="Olivier K."/>
            <person name="Holland S."/>
            <person name="Lenaerts A."/>
            <person name="Ordway D."/>
            <person name="DeGroote M.A."/>
            <person name="Parker T."/>
            <person name="Sizemore C."/>
            <person name="Tallon L.J."/>
            <person name="Sadzewicz L.K."/>
            <person name="Sengamalay N."/>
            <person name="Fraser C.M."/>
            <person name="Hine E."/>
            <person name="Shefchek K.A."/>
            <person name="Das S.P."/>
            <person name="Tettelin H."/>
        </authorList>
    </citation>
    <scope>NUCLEOTIDE SEQUENCE [LARGE SCALE GENOMIC DNA]</scope>
    <source>
        <strain evidence="13 14">1956</strain>
    </source>
</reference>
<dbReference type="InterPro" id="IPR008927">
    <property type="entry name" value="6-PGluconate_DH-like_C_sf"/>
</dbReference>
<feature type="binding site" evidence="11">
    <location>
        <position position="104"/>
    </location>
    <ligand>
        <name>NAD(+)</name>
        <dbReference type="ChEBI" id="CHEBI:57540"/>
    </ligand>
</feature>
<comment type="pathway">
    <text evidence="1">Nucleotide-sugar biosynthesis; UDP-alpha-D-glucuronate biosynthesis; UDP-alpha-D-glucuronate from UDP-alpha-D-glucose: step 1/1.</text>
</comment>
<dbReference type="EMBL" id="JAOG01000003">
    <property type="protein sequence ID" value="EUA53560.1"/>
    <property type="molecule type" value="Genomic_DNA"/>
</dbReference>
<dbReference type="InterPro" id="IPR014026">
    <property type="entry name" value="UDP-Glc/GDP-Man_DH_dimer"/>
</dbReference>
<feature type="active site" description="Nucleophile" evidence="9">
    <location>
        <position position="248"/>
    </location>
</feature>
<evidence type="ECO:0000313" key="13">
    <source>
        <dbReference type="EMBL" id="EUA53560.1"/>
    </source>
</evidence>
<feature type="binding site" evidence="11">
    <location>
        <position position="138"/>
    </location>
    <ligand>
        <name>NAD(+)</name>
        <dbReference type="ChEBI" id="CHEBI:57540"/>
    </ligand>
</feature>